<evidence type="ECO:0000313" key="2">
    <source>
        <dbReference type="EMBL" id="PNR35319.1"/>
    </source>
</evidence>
<reference evidence="2 4" key="2">
    <citation type="journal article" date="2018" name="Plant J.">
        <title>The Physcomitrella patens chromosome-scale assembly reveals moss genome structure and evolution.</title>
        <authorList>
            <person name="Lang D."/>
            <person name="Ullrich K.K."/>
            <person name="Murat F."/>
            <person name="Fuchs J."/>
            <person name="Jenkins J."/>
            <person name="Haas F.B."/>
            <person name="Piednoel M."/>
            <person name="Gundlach H."/>
            <person name="Van Bel M."/>
            <person name="Meyberg R."/>
            <person name="Vives C."/>
            <person name="Morata J."/>
            <person name="Symeonidi A."/>
            <person name="Hiss M."/>
            <person name="Muchero W."/>
            <person name="Kamisugi Y."/>
            <person name="Saleh O."/>
            <person name="Blanc G."/>
            <person name="Decker E.L."/>
            <person name="van Gessel N."/>
            <person name="Grimwood J."/>
            <person name="Hayes R.D."/>
            <person name="Graham S.W."/>
            <person name="Gunter L.E."/>
            <person name="McDaniel S.F."/>
            <person name="Hoernstein S.N.W."/>
            <person name="Larsson A."/>
            <person name="Li F.W."/>
            <person name="Perroud P.F."/>
            <person name="Phillips J."/>
            <person name="Ranjan P."/>
            <person name="Rokshar D.S."/>
            <person name="Rothfels C.J."/>
            <person name="Schneider L."/>
            <person name="Shu S."/>
            <person name="Stevenson D.W."/>
            <person name="Thummler F."/>
            <person name="Tillich M."/>
            <person name="Villarreal Aguilar J.C."/>
            <person name="Widiez T."/>
            <person name="Wong G.K."/>
            <person name="Wymore A."/>
            <person name="Zhang Y."/>
            <person name="Zimmer A.D."/>
            <person name="Quatrano R.S."/>
            <person name="Mayer K.F.X."/>
            <person name="Goodstein D."/>
            <person name="Casacuberta J.M."/>
            <person name="Vandepoele K."/>
            <person name="Reski R."/>
            <person name="Cuming A.C."/>
            <person name="Tuskan G.A."/>
            <person name="Maumus F."/>
            <person name="Salse J."/>
            <person name="Schmutz J."/>
            <person name="Rensing S.A."/>
        </authorList>
    </citation>
    <scope>NUCLEOTIDE SEQUENCE [LARGE SCALE GENOMIC DNA]</scope>
    <source>
        <strain evidence="3 4">cv. Gransden 2004</strain>
    </source>
</reference>
<proteinExistence type="predicted"/>
<feature type="region of interest" description="Disordered" evidence="1">
    <location>
        <begin position="58"/>
        <end position="78"/>
    </location>
</feature>
<accession>A0A2K1J1B1</accession>
<gene>
    <name evidence="2" type="ORF">PHYPA_023219</name>
</gene>
<sequence length="78" mass="8822">MREAFTKFPFRRQSHHSSHAHFLDCRVEEDRTISAAAVHGVPPLETFEAVEHPSELVNVDQPASCPPPERCIQQDGLM</sequence>
<evidence type="ECO:0000313" key="3">
    <source>
        <dbReference type="EnsemblPlants" id="Pp3c18_16120V3.1"/>
    </source>
</evidence>
<dbReference type="EnsemblPlants" id="Pp3c18_16120V3.2">
    <property type="protein sequence ID" value="Pp3c18_16120V3.2"/>
    <property type="gene ID" value="Pp3c18_16120"/>
</dbReference>
<dbReference type="AlphaFoldDB" id="A0A2K1J1B1"/>
<dbReference type="EMBL" id="ABEU02000018">
    <property type="protein sequence ID" value="PNR35319.1"/>
    <property type="molecule type" value="Genomic_DNA"/>
</dbReference>
<dbReference type="Proteomes" id="UP000006727">
    <property type="component" value="Chromosome 18"/>
</dbReference>
<dbReference type="Gramene" id="Pp3c18_16120V3.1">
    <property type="protein sequence ID" value="Pp3c18_16120V3.1"/>
    <property type="gene ID" value="Pp3c18_16120"/>
</dbReference>
<dbReference type="InParanoid" id="A0A2K1J1B1"/>
<evidence type="ECO:0000313" key="4">
    <source>
        <dbReference type="Proteomes" id="UP000006727"/>
    </source>
</evidence>
<protein>
    <submittedName>
        <fullName evidence="2 3">Uncharacterized protein</fullName>
    </submittedName>
</protein>
<dbReference type="PANTHER" id="PTHR34196:SF2">
    <property type="entry name" value="OS02G0697700 PROTEIN"/>
    <property type="match status" value="1"/>
</dbReference>
<organism evidence="2">
    <name type="scientific">Physcomitrium patens</name>
    <name type="common">Spreading-leaved earth moss</name>
    <name type="synonym">Physcomitrella patens</name>
    <dbReference type="NCBI Taxonomy" id="3218"/>
    <lineage>
        <taxon>Eukaryota</taxon>
        <taxon>Viridiplantae</taxon>
        <taxon>Streptophyta</taxon>
        <taxon>Embryophyta</taxon>
        <taxon>Bryophyta</taxon>
        <taxon>Bryophytina</taxon>
        <taxon>Bryopsida</taxon>
        <taxon>Funariidae</taxon>
        <taxon>Funariales</taxon>
        <taxon>Funariaceae</taxon>
        <taxon>Physcomitrium</taxon>
    </lineage>
</organism>
<reference evidence="3" key="3">
    <citation type="submission" date="2020-12" db="UniProtKB">
        <authorList>
            <consortium name="EnsemblPlants"/>
        </authorList>
    </citation>
    <scope>IDENTIFICATION</scope>
</reference>
<reference evidence="2 4" key="1">
    <citation type="journal article" date="2008" name="Science">
        <title>The Physcomitrella genome reveals evolutionary insights into the conquest of land by plants.</title>
        <authorList>
            <person name="Rensing S."/>
            <person name="Lang D."/>
            <person name="Zimmer A."/>
            <person name="Terry A."/>
            <person name="Salamov A."/>
            <person name="Shapiro H."/>
            <person name="Nishiyama T."/>
            <person name="Perroud P.-F."/>
            <person name="Lindquist E."/>
            <person name="Kamisugi Y."/>
            <person name="Tanahashi T."/>
            <person name="Sakakibara K."/>
            <person name="Fujita T."/>
            <person name="Oishi K."/>
            <person name="Shin-I T."/>
            <person name="Kuroki Y."/>
            <person name="Toyoda A."/>
            <person name="Suzuki Y."/>
            <person name="Hashimoto A."/>
            <person name="Yamaguchi K."/>
            <person name="Sugano A."/>
            <person name="Kohara Y."/>
            <person name="Fujiyama A."/>
            <person name="Anterola A."/>
            <person name="Aoki S."/>
            <person name="Ashton N."/>
            <person name="Barbazuk W.B."/>
            <person name="Barker E."/>
            <person name="Bennetzen J."/>
            <person name="Bezanilla M."/>
            <person name="Blankenship R."/>
            <person name="Cho S.H."/>
            <person name="Dutcher S."/>
            <person name="Estelle M."/>
            <person name="Fawcett J.A."/>
            <person name="Gundlach H."/>
            <person name="Hanada K."/>
            <person name="Heyl A."/>
            <person name="Hicks K.A."/>
            <person name="Hugh J."/>
            <person name="Lohr M."/>
            <person name="Mayer K."/>
            <person name="Melkozernov A."/>
            <person name="Murata T."/>
            <person name="Nelson D."/>
            <person name="Pils B."/>
            <person name="Prigge M."/>
            <person name="Reiss B."/>
            <person name="Renner T."/>
            <person name="Rombauts S."/>
            <person name="Rushton P."/>
            <person name="Sanderfoot A."/>
            <person name="Schween G."/>
            <person name="Shiu S.-H."/>
            <person name="Stueber K."/>
            <person name="Theodoulou F.L."/>
            <person name="Tu H."/>
            <person name="Van de Peer Y."/>
            <person name="Verrier P.J."/>
            <person name="Waters E."/>
            <person name="Wood A."/>
            <person name="Yang L."/>
            <person name="Cove D."/>
            <person name="Cuming A."/>
            <person name="Hasebe M."/>
            <person name="Lucas S."/>
            <person name="Mishler D.B."/>
            <person name="Reski R."/>
            <person name="Grigoriev I."/>
            <person name="Quatrano R.S."/>
            <person name="Boore J.L."/>
        </authorList>
    </citation>
    <scope>NUCLEOTIDE SEQUENCE [LARGE SCALE GENOMIC DNA]</scope>
    <source>
        <strain evidence="3 4">cv. Gransden 2004</strain>
    </source>
</reference>
<dbReference type="PANTHER" id="PTHR34196">
    <property type="entry name" value="OS02G0697700 PROTEIN"/>
    <property type="match status" value="1"/>
</dbReference>
<evidence type="ECO:0000256" key="1">
    <source>
        <dbReference type="SAM" id="MobiDB-lite"/>
    </source>
</evidence>
<dbReference type="EnsemblPlants" id="Pp3c18_16120V3.1">
    <property type="protein sequence ID" value="Pp3c18_16120V3.1"/>
    <property type="gene ID" value="Pp3c18_16120"/>
</dbReference>
<dbReference type="Gramene" id="Pp3c18_16120V3.2">
    <property type="protein sequence ID" value="Pp3c18_16120V3.2"/>
    <property type="gene ID" value="Pp3c18_16120"/>
</dbReference>
<keyword evidence="4" id="KW-1185">Reference proteome</keyword>
<name>A0A2K1J1B1_PHYPA</name>